<gene>
    <name evidence="2" type="ORF">D9757_003126</name>
</gene>
<feature type="domain" description="NADP-dependent oxidoreductase" evidence="1">
    <location>
        <begin position="10"/>
        <end position="126"/>
    </location>
</feature>
<accession>A0A8H5HXD4</accession>
<dbReference type="PROSITE" id="PS00062">
    <property type="entry name" value="ALDOKETO_REDUCTASE_2"/>
    <property type="match status" value="1"/>
</dbReference>
<evidence type="ECO:0000259" key="1">
    <source>
        <dbReference type="Pfam" id="PF00248"/>
    </source>
</evidence>
<dbReference type="GO" id="GO:0016491">
    <property type="term" value="F:oxidoreductase activity"/>
    <property type="evidence" value="ECO:0007669"/>
    <property type="project" value="InterPro"/>
</dbReference>
<dbReference type="Proteomes" id="UP000518752">
    <property type="component" value="Unassembled WGS sequence"/>
</dbReference>
<dbReference type="InterPro" id="IPR018170">
    <property type="entry name" value="Aldo/ket_reductase_CS"/>
</dbReference>
<keyword evidence="3" id="KW-1185">Reference proteome</keyword>
<dbReference type="OrthoDB" id="416253at2759"/>
<proteinExistence type="predicted"/>
<dbReference type="Gene3D" id="3.20.20.100">
    <property type="entry name" value="NADP-dependent oxidoreductase domain"/>
    <property type="match status" value="1"/>
</dbReference>
<name>A0A8H5HXD4_9AGAR</name>
<dbReference type="InterPro" id="IPR036812">
    <property type="entry name" value="NAD(P)_OxRdtase_dom_sf"/>
</dbReference>
<organism evidence="2 3">
    <name type="scientific">Collybiopsis confluens</name>
    <dbReference type="NCBI Taxonomy" id="2823264"/>
    <lineage>
        <taxon>Eukaryota</taxon>
        <taxon>Fungi</taxon>
        <taxon>Dikarya</taxon>
        <taxon>Basidiomycota</taxon>
        <taxon>Agaricomycotina</taxon>
        <taxon>Agaricomycetes</taxon>
        <taxon>Agaricomycetidae</taxon>
        <taxon>Agaricales</taxon>
        <taxon>Marasmiineae</taxon>
        <taxon>Omphalotaceae</taxon>
        <taxon>Collybiopsis</taxon>
    </lineage>
</organism>
<evidence type="ECO:0000313" key="2">
    <source>
        <dbReference type="EMBL" id="KAF5391183.1"/>
    </source>
</evidence>
<dbReference type="SUPFAM" id="SSF51430">
    <property type="entry name" value="NAD(P)-linked oxidoreductase"/>
    <property type="match status" value="1"/>
</dbReference>
<sequence length="239" mass="26686">MFIVGPPIDSKKEVHSINDVRAAVQESIKKLGFIPDLFLIHNPFIVAPEDLKQTWQILEEMKSSGEIKEIGVSNFRPQDLETILDGAKYKPVVNQIEFHPYLLTHLEPVLNIHAKHGIVTESYGPLTPLIRHPTGGPIKPILTRIAKRISGTSRDLSTPIDEAVVLLLWTRAVGVVAVTTSGNEARIKRLAQCFSLPSDLLTKAEVEEITNVGKTVHFRHYREHMETDFPLPNLPDGTT</sequence>
<comment type="caution">
    <text evidence="2">The sequence shown here is derived from an EMBL/GenBank/DDBJ whole genome shotgun (WGS) entry which is preliminary data.</text>
</comment>
<dbReference type="InterPro" id="IPR023210">
    <property type="entry name" value="NADP_OxRdtase_dom"/>
</dbReference>
<dbReference type="InterPro" id="IPR020471">
    <property type="entry name" value="AKR"/>
</dbReference>
<dbReference type="AlphaFoldDB" id="A0A8H5HXD4"/>
<protein>
    <recommendedName>
        <fullName evidence="1">NADP-dependent oxidoreductase domain-containing protein</fullName>
    </recommendedName>
</protein>
<dbReference type="EMBL" id="JAACJN010000011">
    <property type="protein sequence ID" value="KAF5391183.1"/>
    <property type="molecule type" value="Genomic_DNA"/>
</dbReference>
<dbReference type="Pfam" id="PF00248">
    <property type="entry name" value="Aldo_ket_red"/>
    <property type="match status" value="1"/>
</dbReference>
<dbReference type="PANTHER" id="PTHR11732">
    <property type="entry name" value="ALDO/KETO REDUCTASE"/>
    <property type="match status" value="1"/>
</dbReference>
<reference evidence="2 3" key="1">
    <citation type="journal article" date="2020" name="ISME J.">
        <title>Uncovering the hidden diversity of litter-decomposition mechanisms in mushroom-forming fungi.</title>
        <authorList>
            <person name="Floudas D."/>
            <person name="Bentzer J."/>
            <person name="Ahren D."/>
            <person name="Johansson T."/>
            <person name="Persson P."/>
            <person name="Tunlid A."/>
        </authorList>
    </citation>
    <scope>NUCLEOTIDE SEQUENCE [LARGE SCALE GENOMIC DNA]</scope>
    <source>
        <strain evidence="2 3">CBS 406.79</strain>
    </source>
</reference>
<evidence type="ECO:0000313" key="3">
    <source>
        <dbReference type="Proteomes" id="UP000518752"/>
    </source>
</evidence>